<dbReference type="PANTHER" id="PTHR30460">
    <property type="entry name" value="MODERATE CONDUCTANCE MECHANOSENSITIVE CHANNEL YBIO"/>
    <property type="match status" value="1"/>
</dbReference>
<keyword evidence="6 8" id="KW-0472">Membrane</keyword>
<feature type="transmembrane region" description="Helical" evidence="8">
    <location>
        <begin position="97"/>
        <end position="117"/>
    </location>
</feature>
<evidence type="ECO:0000256" key="4">
    <source>
        <dbReference type="ARBA" id="ARBA00022692"/>
    </source>
</evidence>
<evidence type="ECO:0000256" key="2">
    <source>
        <dbReference type="ARBA" id="ARBA00008017"/>
    </source>
</evidence>
<dbReference type="AlphaFoldDB" id="A0A3T0KZ95"/>
<evidence type="ECO:0000256" key="5">
    <source>
        <dbReference type="ARBA" id="ARBA00022989"/>
    </source>
</evidence>
<dbReference type="Pfam" id="PF21088">
    <property type="entry name" value="MS_channel_1st"/>
    <property type="match status" value="1"/>
</dbReference>
<evidence type="ECO:0000256" key="1">
    <source>
        <dbReference type="ARBA" id="ARBA00004651"/>
    </source>
</evidence>
<dbReference type="Gene3D" id="3.30.70.100">
    <property type="match status" value="1"/>
</dbReference>
<feature type="transmembrane region" description="Helical" evidence="8">
    <location>
        <begin position="20"/>
        <end position="42"/>
    </location>
</feature>
<evidence type="ECO:0000256" key="6">
    <source>
        <dbReference type="ARBA" id="ARBA00023136"/>
    </source>
</evidence>
<comment type="function">
    <text evidence="7">May play a role in resistance to osmotic downshock.</text>
</comment>
<feature type="domain" description="Mechanosensitive ion channel transmembrane helices 2/3" evidence="10">
    <location>
        <begin position="77"/>
        <end position="118"/>
    </location>
</feature>
<dbReference type="InterPro" id="IPR049142">
    <property type="entry name" value="MS_channel_1st"/>
</dbReference>
<evidence type="ECO:0000256" key="3">
    <source>
        <dbReference type="ARBA" id="ARBA00022475"/>
    </source>
</evidence>
<feature type="domain" description="Mechanosensitive ion channel MscS" evidence="9">
    <location>
        <begin position="120"/>
        <end position="183"/>
    </location>
</feature>
<dbReference type="Pfam" id="PF00924">
    <property type="entry name" value="MS_channel_2nd"/>
    <property type="match status" value="1"/>
</dbReference>
<gene>
    <name evidence="11" type="primary">mscS</name>
    <name evidence="11" type="ORF">BAOM_5114</name>
</gene>
<evidence type="ECO:0000313" key="12">
    <source>
        <dbReference type="Proteomes" id="UP000283095"/>
    </source>
</evidence>
<dbReference type="KEGG" id="pasa:BAOM_5114"/>
<evidence type="ECO:0000256" key="7">
    <source>
        <dbReference type="ARBA" id="ARBA00059688"/>
    </source>
</evidence>
<dbReference type="InterPro" id="IPR011014">
    <property type="entry name" value="MscS_channel_TM-2"/>
</dbReference>
<feature type="transmembrane region" description="Helical" evidence="8">
    <location>
        <begin position="71"/>
        <end position="91"/>
    </location>
</feature>
<dbReference type="GO" id="GO:0005886">
    <property type="term" value="C:plasma membrane"/>
    <property type="evidence" value="ECO:0007669"/>
    <property type="project" value="UniProtKB-SubCell"/>
</dbReference>
<protein>
    <submittedName>
        <fullName evidence="11">Mechanosensitive ion channel protein MscS</fullName>
    </submittedName>
</protein>
<comment type="subcellular location">
    <subcellularLocation>
        <location evidence="1">Cell membrane</location>
        <topology evidence="1">Multi-pass membrane protein</topology>
    </subcellularLocation>
</comment>
<dbReference type="Proteomes" id="UP000283095">
    <property type="component" value="Chromosome"/>
</dbReference>
<evidence type="ECO:0000313" key="11">
    <source>
        <dbReference type="EMBL" id="AZV45639.1"/>
    </source>
</evidence>
<evidence type="ECO:0000256" key="8">
    <source>
        <dbReference type="SAM" id="Phobius"/>
    </source>
</evidence>
<keyword evidence="4 8" id="KW-0812">Transmembrane</keyword>
<dbReference type="Gene3D" id="1.10.287.1260">
    <property type="match status" value="1"/>
</dbReference>
<keyword evidence="5 8" id="KW-1133">Transmembrane helix</keyword>
<dbReference type="OrthoDB" id="9809206at2"/>
<evidence type="ECO:0000259" key="9">
    <source>
        <dbReference type="Pfam" id="PF00924"/>
    </source>
</evidence>
<dbReference type="FunFam" id="1.10.287.1260:FF:000005">
    <property type="entry name" value="Mechanosensitive ion channel family protein"/>
    <property type="match status" value="1"/>
</dbReference>
<dbReference type="RefSeq" id="WP_127762378.1">
    <property type="nucleotide sequence ID" value="NZ_CP026095.1"/>
</dbReference>
<dbReference type="EMBL" id="CP026095">
    <property type="protein sequence ID" value="AZV45639.1"/>
    <property type="molecule type" value="Genomic_DNA"/>
</dbReference>
<dbReference type="Gene3D" id="2.30.30.60">
    <property type="match status" value="1"/>
</dbReference>
<dbReference type="InterPro" id="IPR006685">
    <property type="entry name" value="MscS_channel_2nd"/>
</dbReference>
<proteinExistence type="inferred from homology"/>
<dbReference type="InterPro" id="IPR045276">
    <property type="entry name" value="YbiO_bact"/>
</dbReference>
<name>A0A3T0KZ95_9BACI</name>
<dbReference type="GO" id="GO:0008381">
    <property type="term" value="F:mechanosensitive monoatomic ion channel activity"/>
    <property type="evidence" value="ECO:0007669"/>
    <property type="project" value="InterPro"/>
</dbReference>
<accession>A0A3T0KZ95</accession>
<organism evidence="11 12">
    <name type="scientific">Peribacillus asahii</name>
    <dbReference type="NCBI Taxonomy" id="228899"/>
    <lineage>
        <taxon>Bacteria</taxon>
        <taxon>Bacillati</taxon>
        <taxon>Bacillota</taxon>
        <taxon>Bacilli</taxon>
        <taxon>Bacillales</taxon>
        <taxon>Bacillaceae</taxon>
        <taxon>Peribacillus</taxon>
    </lineage>
</organism>
<reference evidence="11 12" key="1">
    <citation type="submission" date="2018-01" db="EMBL/GenBank/DDBJ databases">
        <title>Bacillus asahii Genome sequencing and assembly.</title>
        <authorList>
            <person name="Jiang H."/>
            <person name="Feng Y."/>
            <person name="Zhao F."/>
            <person name="Lin X."/>
        </authorList>
    </citation>
    <scope>NUCLEOTIDE SEQUENCE [LARGE SCALE GENOMIC DNA]</scope>
    <source>
        <strain evidence="11 12">OM18</strain>
    </source>
</reference>
<dbReference type="InterPro" id="IPR010920">
    <property type="entry name" value="LSM_dom_sf"/>
</dbReference>
<dbReference type="FunFam" id="2.30.30.60:FF:000001">
    <property type="entry name" value="MscS Mechanosensitive ion channel"/>
    <property type="match status" value="1"/>
</dbReference>
<dbReference type="InterPro" id="IPR023408">
    <property type="entry name" value="MscS_beta-dom_sf"/>
</dbReference>
<comment type="similarity">
    <text evidence="2">Belongs to the MscS (TC 1.A.23) family.</text>
</comment>
<dbReference type="PANTHER" id="PTHR30460:SF0">
    <property type="entry name" value="MODERATE CONDUCTANCE MECHANOSENSITIVE CHANNEL YBIO"/>
    <property type="match status" value="1"/>
</dbReference>
<dbReference type="SUPFAM" id="SSF50182">
    <property type="entry name" value="Sm-like ribonucleoproteins"/>
    <property type="match status" value="1"/>
</dbReference>
<sequence length="284" mass="31913">MDYSVRMYNQFMDKISNEATWIALTDTIIKIILVLVLSKVIITVAKKTLRNIFLVRAKSPLRTNERRETTLLKLLENIITYIIYFISAIMILEYCGFAVKGLLAGAGIVGLAVGFGAQSLVKDVISGFFVIFEDQFSVGDYIKINTFEGEVLEIGLRTTKLKSKTGELHLIPNGSILQVTNYSILNSVSIVDMTIVNDDRLELAEKLIYEKLSQLERKADEIVKVLELEESEILESGEIVLRITTETKPTKQDEVSRLIRKELRPVLDEFGIKSTLNSGEEGSV</sequence>
<keyword evidence="3" id="KW-1003">Cell membrane</keyword>
<dbReference type="SUPFAM" id="SSF82861">
    <property type="entry name" value="Mechanosensitive channel protein MscS (YggB), transmembrane region"/>
    <property type="match status" value="1"/>
</dbReference>
<evidence type="ECO:0000259" key="10">
    <source>
        <dbReference type="Pfam" id="PF21088"/>
    </source>
</evidence>